<sequence>MADDGYPRDGGRPPAVQVGTWVLAIVGLAGLFAAWWIAATNAIPDAAAPPATTVTPSAAPTATGTPSPAPTPSYATATAGKSWDAFYKEAIEPLTGATAFFVAGVLGFLVLARLLVELPFVRKRTSSRADRTVLSIIGWTLVVVAPLLLCVAGIQMDQERLAPNMVLLGILIAVGIVGAFALAQRMASGLKLELAVTGAGLDQKDANLARADVVTALQSLAEPARWMELPSGVDLAELAKSLGSLSKSPIVEGLRSVVLFVLGVTPWRITVTQIDAADATVEIARNGRTSREVRVSLAGAPYDKLAFVAPLLKAPQKDAAATTAAAVATALAKLTMGKPQPPAAPAAPALPRSRDLLATTIAALIVSEIAGVEVRDFGTALVGATDPTSIALHSMATTWYLKDGRKAEAAKVLELATQLDPYNRHAQWTLDWAQSRDQVEPEELLAFMSRLRARLDHRASELRRGSARDVAYSSTLLTLGAVTRNYAAVTASDGNGTRERLIGPTRDALHVWVHAGPPADAGGRIARERAQLDIAALDVALGKRVEAAGFMRSESIGVHPVLAYSLACYLVRWDGRMFRDATVVARLTTAMTDAALFEFAAKDPELNSTDDEDGFAKWLASRGTRADG</sequence>
<proteinExistence type="predicted"/>
<evidence type="ECO:0000256" key="1">
    <source>
        <dbReference type="SAM" id="MobiDB-lite"/>
    </source>
</evidence>
<protein>
    <submittedName>
        <fullName evidence="3">Uncharacterized protein</fullName>
    </submittedName>
</protein>
<name>A0ABU4GYS8_9MICO</name>
<evidence type="ECO:0000313" key="4">
    <source>
        <dbReference type="Proteomes" id="UP001283109"/>
    </source>
</evidence>
<feature type="region of interest" description="Disordered" evidence="1">
    <location>
        <begin position="50"/>
        <end position="75"/>
    </location>
</feature>
<accession>A0ABU4GYS8</accession>
<feature type="transmembrane region" description="Helical" evidence="2">
    <location>
        <begin position="136"/>
        <end position="155"/>
    </location>
</feature>
<reference evidence="3 4" key="1">
    <citation type="submission" date="2023-11" db="EMBL/GenBank/DDBJ databases">
        <title>Draft genome sequence of Microbacterium arthrosphaerae JCM 30492.</title>
        <authorList>
            <person name="Zhang G."/>
            <person name="Ding Y."/>
        </authorList>
    </citation>
    <scope>NUCLEOTIDE SEQUENCE [LARGE SCALE GENOMIC DNA]</scope>
    <source>
        <strain evidence="3 4">JCM 30492</strain>
    </source>
</reference>
<gene>
    <name evidence="3" type="ORF">R8Z58_05495</name>
</gene>
<keyword evidence="2" id="KW-0812">Transmembrane</keyword>
<keyword evidence="4" id="KW-1185">Reference proteome</keyword>
<evidence type="ECO:0000313" key="3">
    <source>
        <dbReference type="EMBL" id="MDW4572231.1"/>
    </source>
</evidence>
<keyword evidence="2" id="KW-0472">Membrane</keyword>
<feature type="transmembrane region" description="Helical" evidence="2">
    <location>
        <begin position="18"/>
        <end position="38"/>
    </location>
</feature>
<evidence type="ECO:0000256" key="2">
    <source>
        <dbReference type="SAM" id="Phobius"/>
    </source>
</evidence>
<dbReference type="RefSeq" id="WP_318352776.1">
    <property type="nucleotide sequence ID" value="NZ_JAWQEV010000002.1"/>
</dbReference>
<dbReference type="Proteomes" id="UP001283109">
    <property type="component" value="Unassembled WGS sequence"/>
</dbReference>
<feature type="transmembrane region" description="Helical" evidence="2">
    <location>
        <begin position="94"/>
        <end position="116"/>
    </location>
</feature>
<feature type="transmembrane region" description="Helical" evidence="2">
    <location>
        <begin position="161"/>
        <end position="183"/>
    </location>
</feature>
<organism evidence="3 4">
    <name type="scientific">Microbacterium arthrosphaerae</name>
    <dbReference type="NCBI Taxonomy" id="792652"/>
    <lineage>
        <taxon>Bacteria</taxon>
        <taxon>Bacillati</taxon>
        <taxon>Actinomycetota</taxon>
        <taxon>Actinomycetes</taxon>
        <taxon>Micrococcales</taxon>
        <taxon>Microbacteriaceae</taxon>
        <taxon>Microbacterium</taxon>
    </lineage>
</organism>
<comment type="caution">
    <text evidence="3">The sequence shown here is derived from an EMBL/GenBank/DDBJ whole genome shotgun (WGS) entry which is preliminary data.</text>
</comment>
<dbReference type="EMBL" id="JAWQEV010000002">
    <property type="protein sequence ID" value="MDW4572231.1"/>
    <property type="molecule type" value="Genomic_DNA"/>
</dbReference>
<keyword evidence="2" id="KW-1133">Transmembrane helix</keyword>